<organism evidence="3 4">
    <name type="scientific">Actinomadura soli</name>
    <dbReference type="NCBI Taxonomy" id="2508997"/>
    <lineage>
        <taxon>Bacteria</taxon>
        <taxon>Bacillati</taxon>
        <taxon>Actinomycetota</taxon>
        <taxon>Actinomycetes</taxon>
        <taxon>Streptosporangiales</taxon>
        <taxon>Thermomonosporaceae</taxon>
        <taxon>Actinomadura</taxon>
    </lineage>
</organism>
<proteinExistence type="inferred from homology"/>
<dbReference type="CDD" id="cd05233">
    <property type="entry name" value="SDR_c"/>
    <property type="match status" value="1"/>
</dbReference>
<dbReference type="OrthoDB" id="7064009at2"/>
<dbReference type="RefSeq" id="WP_138644288.1">
    <property type="nucleotide sequence ID" value="NZ_VCKW01000025.1"/>
</dbReference>
<name>A0A5C4JGF4_9ACTN</name>
<dbReference type="InterPro" id="IPR036291">
    <property type="entry name" value="NAD(P)-bd_dom_sf"/>
</dbReference>
<dbReference type="PANTHER" id="PTHR24321">
    <property type="entry name" value="DEHYDROGENASES, SHORT CHAIN"/>
    <property type="match status" value="1"/>
</dbReference>
<dbReference type="Gene3D" id="3.40.50.720">
    <property type="entry name" value="NAD(P)-binding Rossmann-like Domain"/>
    <property type="match status" value="1"/>
</dbReference>
<dbReference type="InterPro" id="IPR020904">
    <property type="entry name" value="Sc_DH/Rdtase_CS"/>
</dbReference>
<comment type="caution">
    <text evidence="3">The sequence shown here is derived from an EMBL/GenBank/DDBJ whole genome shotgun (WGS) entry which is preliminary data.</text>
</comment>
<evidence type="ECO:0000313" key="4">
    <source>
        <dbReference type="Proteomes" id="UP000309174"/>
    </source>
</evidence>
<reference evidence="3 4" key="1">
    <citation type="submission" date="2019-05" db="EMBL/GenBank/DDBJ databases">
        <title>Draft genome sequence of Actinomadura sp. 14C53.</title>
        <authorList>
            <person name="Saricaoglu S."/>
            <person name="Isik K."/>
        </authorList>
    </citation>
    <scope>NUCLEOTIDE SEQUENCE [LARGE SCALE GENOMIC DNA]</scope>
    <source>
        <strain evidence="3 4">14C53</strain>
    </source>
</reference>
<dbReference type="PRINTS" id="PR00080">
    <property type="entry name" value="SDRFAMILY"/>
</dbReference>
<evidence type="ECO:0000256" key="1">
    <source>
        <dbReference type="ARBA" id="ARBA00006484"/>
    </source>
</evidence>
<sequence>MSRSVIVTGGGGGIGSAITRRLAAPGRTVVVFEAGPDAVERARAELAGVAEVMAVDAGDPAAIGAAVTAAAAAHGAPEILVNCAAVTGAPAKASLLDTSDELLARVLAVNTVGPFICAREAARHMVAAGGGTIVNIGSIAAHRGQLDASAYTVSKSAMTGLTRALAMELGPAGVRVVQVDPGDISTSRSDRLVELVETDRARSGVSGLPPLGRRGRPEEIAEVVAFLCSPGASFVSGTQIVVDGGYLAG</sequence>
<protein>
    <submittedName>
        <fullName evidence="3">SDR family oxidoreductase</fullName>
    </submittedName>
</protein>
<dbReference type="PRINTS" id="PR00081">
    <property type="entry name" value="GDHRDH"/>
</dbReference>
<dbReference type="EMBL" id="VCKW01000025">
    <property type="protein sequence ID" value="TMR05003.1"/>
    <property type="molecule type" value="Genomic_DNA"/>
</dbReference>
<dbReference type="SUPFAM" id="SSF51735">
    <property type="entry name" value="NAD(P)-binding Rossmann-fold domains"/>
    <property type="match status" value="1"/>
</dbReference>
<keyword evidence="4" id="KW-1185">Reference proteome</keyword>
<dbReference type="PANTHER" id="PTHR24321:SF8">
    <property type="entry name" value="ESTRADIOL 17-BETA-DEHYDROGENASE 8-RELATED"/>
    <property type="match status" value="1"/>
</dbReference>
<dbReference type="Proteomes" id="UP000309174">
    <property type="component" value="Unassembled WGS sequence"/>
</dbReference>
<dbReference type="FunFam" id="3.40.50.720:FF:000084">
    <property type="entry name" value="Short-chain dehydrogenase reductase"/>
    <property type="match status" value="1"/>
</dbReference>
<comment type="similarity">
    <text evidence="1">Belongs to the short-chain dehydrogenases/reductases (SDR) family.</text>
</comment>
<dbReference type="Pfam" id="PF13561">
    <property type="entry name" value="adh_short_C2"/>
    <property type="match status" value="1"/>
</dbReference>
<evidence type="ECO:0000313" key="3">
    <source>
        <dbReference type="EMBL" id="TMR05003.1"/>
    </source>
</evidence>
<gene>
    <name evidence="3" type="ORF">ETD83_07295</name>
</gene>
<accession>A0A5C4JGF4</accession>
<evidence type="ECO:0000256" key="2">
    <source>
        <dbReference type="ARBA" id="ARBA00023002"/>
    </source>
</evidence>
<dbReference type="GO" id="GO:0016491">
    <property type="term" value="F:oxidoreductase activity"/>
    <property type="evidence" value="ECO:0007669"/>
    <property type="project" value="UniProtKB-KW"/>
</dbReference>
<keyword evidence="2" id="KW-0560">Oxidoreductase</keyword>
<dbReference type="InterPro" id="IPR002347">
    <property type="entry name" value="SDR_fam"/>
</dbReference>
<dbReference type="PROSITE" id="PS00061">
    <property type="entry name" value="ADH_SHORT"/>
    <property type="match status" value="1"/>
</dbReference>
<dbReference type="AlphaFoldDB" id="A0A5C4JGF4"/>